<evidence type="ECO:0000256" key="4">
    <source>
        <dbReference type="ARBA" id="ARBA00022723"/>
    </source>
</evidence>
<dbReference type="Pfam" id="PF02628">
    <property type="entry name" value="COX15-CtaA"/>
    <property type="match status" value="1"/>
</dbReference>
<dbReference type="GO" id="GO:0046872">
    <property type="term" value="F:metal ion binding"/>
    <property type="evidence" value="ECO:0007669"/>
    <property type="project" value="UniProtKB-KW"/>
</dbReference>
<dbReference type="GO" id="GO:0016653">
    <property type="term" value="F:oxidoreductase activity, acting on NAD(P)H, heme protein as acceptor"/>
    <property type="evidence" value="ECO:0007669"/>
    <property type="project" value="TreeGrafter"/>
</dbReference>
<name>A0A1I5B340_9HYPH</name>
<keyword evidence="12" id="KW-1003">Cell membrane</keyword>
<comment type="similarity">
    <text evidence="12">Belongs to the COX15/CtaA family. Type 2 subfamily.</text>
</comment>
<evidence type="ECO:0000256" key="2">
    <source>
        <dbReference type="ARBA" id="ARBA00004141"/>
    </source>
</evidence>
<evidence type="ECO:0000256" key="9">
    <source>
        <dbReference type="ARBA" id="ARBA00023136"/>
    </source>
</evidence>
<evidence type="ECO:0000313" key="13">
    <source>
        <dbReference type="EMBL" id="SFN69093.1"/>
    </source>
</evidence>
<feature type="transmembrane region" description="Helical" evidence="12">
    <location>
        <begin position="175"/>
        <end position="194"/>
    </location>
</feature>
<comment type="subcellular location">
    <subcellularLocation>
        <location evidence="12">Cell membrane</location>
        <topology evidence="12">Multi-pass membrane protein</topology>
    </subcellularLocation>
    <subcellularLocation>
        <location evidence="2">Membrane</location>
        <topology evidence="2">Multi-pass membrane protein</topology>
    </subcellularLocation>
</comment>
<evidence type="ECO:0000256" key="6">
    <source>
        <dbReference type="ARBA" id="ARBA00023002"/>
    </source>
</evidence>
<proteinExistence type="inferred from homology"/>
<protein>
    <recommendedName>
        <fullName evidence="12">Heme A synthase</fullName>
        <shortName evidence="12">HAS</shortName>
        <ecNumber evidence="12">1.17.99.9</ecNumber>
    </recommendedName>
    <alternativeName>
        <fullName evidence="12">Cytochrome aa3-controlling protein</fullName>
    </alternativeName>
</protein>
<keyword evidence="8 12" id="KW-0350">Heme biosynthesis</keyword>
<dbReference type="PANTHER" id="PTHR23289">
    <property type="entry name" value="CYTOCHROME C OXIDASE ASSEMBLY PROTEIN COX15"/>
    <property type="match status" value="1"/>
</dbReference>
<evidence type="ECO:0000256" key="12">
    <source>
        <dbReference type="HAMAP-Rule" id="MF_01665"/>
    </source>
</evidence>
<dbReference type="InterPro" id="IPR023754">
    <property type="entry name" value="HemeA_Synthase_type2"/>
</dbReference>
<gene>
    <name evidence="12" type="primary">ctaA</name>
    <name evidence="13" type="ORF">SAMN04488056_101700</name>
</gene>
<feature type="transmembrane region" description="Helical" evidence="12">
    <location>
        <begin position="338"/>
        <end position="359"/>
    </location>
</feature>
<keyword evidence="14" id="KW-1185">Reference proteome</keyword>
<comment type="function">
    <text evidence="12">Catalyzes the conversion of heme O to heme A by two successive hydroxylations of the methyl group at C8. The first hydroxylation forms heme I, the second hydroxylation results in an unstable dihydroxymethyl group, which spontaneously dehydrates, resulting in the formyl group of heme A.</text>
</comment>
<feature type="binding site" description="axial binding residue" evidence="12">
    <location>
        <position position="279"/>
    </location>
    <ligand>
        <name>heme</name>
        <dbReference type="ChEBI" id="CHEBI:30413"/>
    </ligand>
    <ligandPart>
        <name>Fe</name>
        <dbReference type="ChEBI" id="CHEBI:18248"/>
    </ligandPart>
</feature>
<evidence type="ECO:0000256" key="5">
    <source>
        <dbReference type="ARBA" id="ARBA00022989"/>
    </source>
</evidence>
<dbReference type="AlphaFoldDB" id="A0A1I5B340"/>
<keyword evidence="6 12" id="KW-0560">Oxidoreductase</keyword>
<dbReference type="HAMAP" id="MF_01665">
    <property type="entry name" value="HemeA_synth_type2"/>
    <property type="match status" value="1"/>
</dbReference>
<feature type="transmembrane region" description="Helical" evidence="12">
    <location>
        <begin position="309"/>
        <end position="332"/>
    </location>
</feature>
<dbReference type="EC" id="1.17.99.9" evidence="12"/>
<comment type="subunit">
    <text evidence="12">Interacts with CtaB.</text>
</comment>
<comment type="cofactor">
    <cofactor evidence="1 12">
        <name>heme b</name>
        <dbReference type="ChEBI" id="CHEBI:60344"/>
    </cofactor>
</comment>
<feature type="transmembrane region" description="Helical" evidence="12">
    <location>
        <begin position="144"/>
        <end position="163"/>
    </location>
</feature>
<evidence type="ECO:0000313" key="14">
    <source>
        <dbReference type="Proteomes" id="UP000199236"/>
    </source>
</evidence>
<dbReference type="OrthoDB" id="9793156at2"/>
<feature type="transmembrane region" description="Helical" evidence="12">
    <location>
        <begin position="115"/>
        <end position="132"/>
    </location>
</feature>
<feature type="transmembrane region" description="Helical" evidence="12">
    <location>
        <begin position="31"/>
        <end position="50"/>
    </location>
</feature>
<comment type="pathway">
    <text evidence="10 12">Porphyrin-containing compound metabolism; heme A biosynthesis; heme A from heme O: step 1/1.</text>
</comment>
<reference evidence="13 14" key="1">
    <citation type="submission" date="2016-10" db="EMBL/GenBank/DDBJ databases">
        <authorList>
            <person name="de Groot N.N."/>
        </authorList>
    </citation>
    <scope>NUCLEOTIDE SEQUENCE [LARGE SCALE GENOMIC DNA]</scope>
    <source>
        <strain evidence="13 14">CGMCC 1.9157</strain>
    </source>
</reference>
<evidence type="ECO:0000256" key="1">
    <source>
        <dbReference type="ARBA" id="ARBA00001970"/>
    </source>
</evidence>
<evidence type="ECO:0000256" key="8">
    <source>
        <dbReference type="ARBA" id="ARBA00023133"/>
    </source>
</evidence>
<sequence>MVRNEAALESAIYYVDKEEDKASRSRHMVRFWLYCVAFLVFLMVVVGGITRLTDSGLSITEWKPIHGAIPPMSVEEWNEEFLKYQQIPEYEHVNKGMTLDDFKNIFWWEWGHRQLGRFIGVAFFVPMLYFWLSGRVTASLKPRLLVLLGLGGLQGFVGWWMVASGLVDRVDVSQYRLATHLILASIIFFALLWVARGYRTGQKMPECVSADRHVWLMGILTVCIMVQIFLGALVAGTHAGLIYNTWPLMDGGIIPEKIYDTGSVWHSIFEDHATIQFNHRMMAYLVAVICLLLWFRLRRDPFKGDIMLPVNILAVLLAFQVIIGITTLLFAVPFSLALLHQAGAMLVLGSATLVMRDLYDNARKY</sequence>
<keyword evidence="5 12" id="KW-1133">Transmembrane helix</keyword>
<evidence type="ECO:0000256" key="10">
    <source>
        <dbReference type="ARBA" id="ARBA00044501"/>
    </source>
</evidence>
<accession>A0A1I5B340</accession>
<keyword evidence="4 12" id="KW-0479">Metal-binding</keyword>
<dbReference type="Proteomes" id="UP000199236">
    <property type="component" value="Unassembled WGS sequence"/>
</dbReference>
<dbReference type="InterPro" id="IPR003780">
    <property type="entry name" value="COX15/CtaA_fam"/>
</dbReference>
<dbReference type="EMBL" id="FOVR01000001">
    <property type="protein sequence ID" value="SFN69093.1"/>
    <property type="molecule type" value="Genomic_DNA"/>
</dbReference>
<evidence type="ECO:0000256" key="7">
    <source>
        <dbReference type="ARBA" id="ARBA00023004"/>
    </source>
</evidence>
<dbReference type="GO" id="GO:0120547">
    <property type="term" value="F:heme A synthase activity"/>
    <property type="evidence" value="ECO:0007669"/>
    <property type="project" value="UniProtKB-EC"/>
</dbReference>
<dbReference type="UniPathway" id="UPA00269">
    <property type="reaction ID" value="UER00713"/>
</dbReference>
<dbReference type="GO" id="GO:0005886">
    <property type="term" value="C:plasma membrane"/>
    <property type="evidence" value="ECO:0007669"/>
    <property type="project" value="UniProtKB-SubCell"/>
</dbReference>
<feature type="transmembrane region" description="Helical" evidence="12">
    <location>
        <begin position="214"/>
        <end position="239"/>
    </location>
</feature>
<keyword evidence="3 12" id="KW-0812">Transmembrane</keyword>
<dbReference type="GO" id="GO:0006784">
    <property type="term" value="P:heme A biosynthetic process"/>
    <property type="evidence" value="ECO:0007669"/>
    <property type="project" value="UniProtKB-UniRule"/>
</dbReference>
<feature type="binding site" description="axial binding residue" evidence="12">
    <location>
        <position position="340"/>
    </location>
    <ligand>
        <name>heme</name>
        <dbReference type="ChEBI" id="CHEBI:30413"/>
    </ligand>
    <ligandPart>
        <name>Fe</name>
        <dbReference type="ChEBI" id="CHEBI:18248"/>
    </ligandPart>
</feature>
<evidence type="ECO:0000256" key="3">
    <source>
        <dbReference type="ARBA" id="ARBA00022692"/>
    </source>
</evidence>
<organism evidence="13 14">
    <name type="scientific">Cohaesibacter marisflavi</name>
    <dbReference type="NCBI Taxonomy" id="655353"/>
    <lineage>
        <taxon>Bacteria</taxon>
        <taxon>Pseudomonadati</taxon>
        <taxon>Pseudomonadota</taxon>
        <taxon>Alphaproteobacteria</taxon>
        <taxon>Hyphomicrobiales</taxon>
        <taxon>Cohaesibacteraceae</taxon>
    </lineage>
</organism>
<dbReference type="RefSeq" id="WP_090068833.1">
    <property type="nucleotide sequence ID" value="NZ_FOVR01000001.1"/>
</dbReference>
<dbReference type="STRING" id="655353.SAMN04488056_101700"/>
<feature type="transmembrane region" description="Helical" evidence="12">
    <location>
        <begin position="281"/>
        <end position="297"/>
    </location>
</feature>
<keyword evidence="7 12" id="KW-0408">Iron</keyword>
<comment type="catalytic activity">
    <reaction evidence="11">
        <text>Fe(II)-heme o + 2 A + H2O = Fe(II)-heme a + 2 AH2</text>
        <dbReference type="Rhea" id="RHEA:63388"/>
        <dbReference type="ChEBI" id="CHEBI:13193"/>
        <dbReference type="ChEBI" id="CHEBI:15377"/>
        <dbReference type="ChEBI" id="CHEBI:17499"/>
        <dbReference type="ChEBI" id="CHEBI:60530"/>
        <dbReference type="ChEBI" id="CHEBI:61715"/>
        <dbReference type="EC" id="1.17.99.9"/>
    </reaction>
    <physiologicalReaction direction="left-to-right" evidence="11">
        <dbReference type="Rhea" id="RHEA:63389"/>
    </physiologicalReaction>
</comment>
<dbReference type="PANTHER" id="PTHR23289:SF2">
    <property type="entry name" value="CYTOCHROME C OXIDASE ASSEMBLY PROTEIN COX15 HOMOLOG"/>
    <property type="match status" value="1"/>
</dbReference>
<evidence type="ECO:0000256" key="11">
    <source>
        <dbReference type="ARBA" id="ARBA00048044"/>
    </source>
</evidence>
<keyword evidence="9 12" id="KW-0472">Membrane</keyword>